<proteinExistence type="predicted"/>
<feature type="transmembrane region" description="Helical" evidence="2">
    <location>
        <begin position="63"/>
        <end position="92"/>
    </location>
</feature>
<dbReference type="Proteomes" id="UP000028669">
    <property type="component" value="Segment"/>
</dbReference>
<feature type="transmembrane region" description="Helical" evidence="2">
    <location>
        <begin position="489"/>
        <end position="510"/>
    </location>
</feature>
<keyword evidence="2" id="KW-1133">Transmembrane helix</keyword>
<dbReference type="EMBL" id="AB981170">
    <property type="protein sequence ID" value="BAP28159.1"/>
    <property type="molecule type" value="Genomic_DNA"/>
</dbReference>
<evidence type="ECO:0000313" key="4">
    <source>
        <dbReference type="Proteomes" id="UP000028669"/>
    </source>
</evidence>
<feature type="compositionally biased region" description="Polar residues" evidence="1">
    <location>
        <begin position="317"/>
        <end position="332"/>
    </location>
</feature>
<evidence type="ECO:0000313" key="3">
    <source>
        <dbReference type="EMBL" id="BAP28159.1"/>
    </source>
</evidence>
<accession>A0A077KA04</accession>
<feature type="transmembrane region" description="Helical" evidence="2">
    <location>
        <begin position="104"/>
        <end position="124"/>
    </location>
</feature>
<evidence type="ECO:0000256" key="1">
    <source>
        <dbReference type="SAM" id="MobiDB-lite"/>
    </source>
</evidence>
<feature type="region of interest" description="Disordered" evidence="1">
    <location>
        <begin position="317"/>
        <end position="414"/>
    </location>
</feature>
<sequence length="511" mass="51473">MATVLGFYRRAVRVGGHGRLGNWLALIVAGLLTVGTAQAQSVGVDLTVRQSGSTVPQTPSGNVMSVLVPITIGVVAVGAAAVALPATGALAITGDVIAAAGSSAIRKGVINGAALAGIVALIGAPSGISLDSSGGVVAPAVSANAGDTGFNGFGWQYGYNTIASGGNLAYSVAASPGAACSAMLAADAYLAGQKATLASIRATNSTSYECHFTNPGGDNFYAGVGQMSGCISGYVSSGGSCVPDPAGPKQAATDTQIQSAIKATPVSWPAVYNASGCPPVNTMTNVIGGGSDDPCAQMIGASSTGYGVSFPSGNTVAGTPKTDTQTKVNADGTTTKTTTTTNTSTTLTGTRDRVNPVQGETTTSTSVSTTVTNPDGSTTTTTTTTTDQAPPATAGNPANQQQQDQQPTTATFSGPSQALYKQKTKTFDDVLNGFVSRVQRMPWYSAMTGFFNVAIGSGACPSDWVVQATEWNPRLDMTPYVCSSSMMTMYQLGGVVVLLVAAWAAFKIAFF</sequence>
<keyword evidence="2" id="KW-0812">Transmembrane</keyword>
<keyword evidence="2" id="KW-0472">Membrane</keyword>
<organism evidence="3 4">
    <name type="scientific">Ralstonia phage RSMSuper</name>
    <dbReference type="NCBI Taxonomy" id="1530086"/>
    <lineage>
        <taxon>Viruses</taxon>
        <taxon>Monodnaviria</taxon>
        <taxon>Loebvirae</taxon>
        <taxon>Hofneiviricota</taxon>
        <taxon>Faserviricetes</taxon>
        <taxon>Tubulavirales</taxon>
        <taxon>Inoviridae</taxon>
        <taxon>Habenivirus</taxon>
        <taxon>Habenivirus RSM3</taxon>
    </lineage>
</organism>
<evidence type="ECO:0000256" key="2">
    <source>
        <dbReference type="SAM" id="Phobius"/>
    </source>
</evidence>
<reference evidence="3 4" key="1">
    <citation type="submission" date="2014-08" db="EMBL/GenBank/DDBJ databases">
        <title>Molecular characterization of a new filamentous phage infecting Ralstonia. solanacearum with a wide host range.</title>
        <authorList>
            <person name="Askora A."/>
            <person name="Kawasaki T."/>
            <person name="Fujie M."/>
            <person name="Yamada T."/>
        </authorList>
    </citation>
    <scope>NUCLEOTIDE SEQUENCE [LARGE SCALE GENOMIC DNA]</scope>
</reference>
<protein>
    <submittedName>
        <fullName evidence="3">Uncharacterized protein</fullName>
    </submittedName>
</protein>
<feature type="compositionally biased region" description="Low complexity" evidence="1">
    <location>
        <begin position="333"/>
        <end position="349"/>
    </location>
</feature>
<name>A0A077KA04_9VIRU</name>
<feature type="compositionally biased region" description="Low complexity" evidence="1">
    <location>
        <begin position="361"/>
        <end position="386"/>
    </location>
</feature>